<gene>
    <name evidence="1" type="ORF">K402DRAFT_404564</name>
</gene>
<dbReference type="AlphaFoldDB" id="A0A6G1GYT7"/>
<dbReference type="Proteomes" id="UP000800041">
    <property type="component" value="Unassembled WGS sequence"/>
</dbReference>
<proteinExistence type="predicted"/>
<protein>
    <submittedName>
        <fullName evidence="1">Uncharacterized protein</fullName>
    </submittedName>
</protein>
<reference evidence="1" key="1">
    <citation type="journal article" date="2020" name="Stud. Mycol.">
        <title>101 Dothideomycetes genomes: a test case for predicting lifestyles and emergence of pathogens.</title>
        <authorList>
            <person name="Haridas S."/>
            <person name="Albert R."/>
            <person name="Binder M."/>
            <person name="Bloem J."/>
            <person name="Labutti K."/>
            <person name="Salamov A."/>
            <person name="Andreopoulos B."/>
            <person name="Baker S."/>
            <person name="Barry K."/>
            <person name="Bills G."/>
            <person name="Bluhm B."/>
            <person name="Cannon C."/>
            <person name="Castanera R."/>
            <person name="Culley D."/>
            <person name="Daum C."/>
            <person name="Ezra D."/>
            <person name="Gonzalez J."/>
            <person name="Henrissat B."/>
            <person name="Kuo A."/>
            <person name="Liang C."/>
            <person name="Lipzen A."/>
            <person name="Lutzoni F."/>
            <person name="Magnuson J."/>
            <person name="Mondo S."/>
            <person name="Nolan M."/>
            <person name="Ohm R."/>
            <person name="Pangilinan J."/>
            <person name="Park H.-J."/>
            <person name="Ramirez L."/>
            <person name="Alfaro M."/>
            <person name="Sun H."/>
            <person name="Tritt A."/>
            <person name="Yoshinaga Y."/>
            <person name="Zwiers L.-H."/>
            <person name="Turgeon B."/>
            <person name="Goodwin S."/>
            <person name="Spatafora J."/>
            <person name="Crous P."/>
            <person name="Grigoriev I."/>
        </authorList>
    </citation>
    <scope>NUCLEOTIDE SEQUENCE</scope>
    <source>
        <strain evidence="1">CBS 113979</strain>
    </source>
</reference>
<dbReference type="EMBL" id="ML977158">
    <property type="protein sequence ID" value="KAF1986121.1"/>
    <property type="molecule type" value="Genomic_DNA"/>
</dbReference>
<evidence type="ECO:0000313" key="2">
    <source>
        <dbReference type="Proteomes" id="UP000800041"/>
    </source>
</evidence>
<name>A0A6G1GYT7_9PEZI</name>
<sequence length="191" mass="21985">MDSLLNGHTLEAPSRNNTPVSRCWFVSSKPPKKMHLWRRNTRPGPGSAWSVSEIRWMRHLAAISLNDLAAHRPPAFDPQLLNSSLQPLTYHERRAGGEFPKKPFPLLLVTDGSDREPVRYGYGKRKTFTRWFGWRKSQHVVVVVKHHHQTANTHDVDVFHRAKASRKITPDHLHRVTRHAHAISISHGHTH</sequence>
<evidence type="ECO:0000313" key="1">
    <source>
        <dbReference type="EMBL" id="KAF1986121.1"/>
    </source>
</evidence>
<accession>A0A6G1GYT7</accession>
<keyword evidence="2" id="KW-1185">Reference proteome</keyword>
<organism evidence="1 2">
    <name type="scientific">Aulographum hederae CBS 113979</name>
    <dbReference type="NCBI Taxonomy" id="1176131"/>
    <lineage>
        <taxon>Eukaryota</taxon>
        <taxon>Fungi</taxon>
        <taxon>Dikarya</taxon>
        <taxon>Ascomycota</taxon>
        <taxon>Pezizomycotina</taxon>
        <taxon>Dothideomycetes</taxon>
        <taxon>Pleosporomycetidae</taxon>
        <taxon>Aulographales</taxon>
        <taxon>Aulographaceae</taxon>
    </lineage>
</organism>